<dbReference type="PANTHER" id="PTHR43861">
    <property type="entry name" value="TRANS-ACONITATE 2-METHYLTRANSFERASE-RELATED"/>
    <property type="match status" value="1"/>
</dbReference>
<keyword evidence="5" id="KW-1185">Reference proteome</keyword>
<dbReference type="GeneID" id="73044605"/>
<evidence type="ECO:0000256" key="2">
    <source>
        <dbReference type="ARBA" id="ARBA00022679"/>
    </source>
</evidence>
<proteinExistence type="predicted"/>
<accession>A0ABD5Q2G0</accession>
<dbReference type="Proteomes" id="UP001595945">
    <property type="component" value="Unassembled WGS sequence"/>
</dbReference>
<dbReference type="PANTHER" id="PTHR43861:SF1">
    <property type="entry name" value="TRANS-ACONITATE 2-METHYLTRANSFERASE"/>
    <property type="match status" value="1"/>
</dbReference>
<dbReference type="SUPFAM" id="SSF53335">
    <property type="entry name" value="S-adenosyl-L-methionine-dependent methyltransferases"/>
    <property type="match status" value="1"/>
</dbReference>
<dbReference type="InterPro" id="IPR029063">
    <property type="entry name" value="SAM-dependent_MTases_sf"/>
</dbReference>
<dbReference type="Gene3D" id="3.40.50.150">
    <property type="entry name" value="Vaccinia Virus protein VP39"/>
    <property type="match status" value="1"/>
</dbReference>
<dbReference type="Pfam" id="PF13649">
    <property type="entry name" value="Methyltransf_25"/>
    <property type="match status" value="1"/>
</dbReference>
<evidence type="ECO:0000259" key="3">
    <source>
        <dbReference type="Pfam" id="PF13649"/>
    </source>
</evidence>
<dbReference type="InterPro" id="IPR041698">
    <property type="entry name" value="Methyltransf_25"/>
</dbReference>
<dbReference type="GO" id="GO:0008168">
    <property type="term" value="F:methyltransferase activity"/>
    <property type="evidence" value="ECO:0007669"/>
    <property type="project" value="UniProtKB-KW"/>
</dbReference>
<dbReference type="AlphaFoldDB" id="A0ABD5Q2G0"/>
<dbReference type="EMBL" id="JBHSHT010000001">
    <property type="protein sequence ID" value="MFC4824701.1"/>
    <property type="molecule type" value="Genomic_DNA"/>
</dbReference>
<dbReference type="CDD" id="cd02440">
    <property type="entry name" value="AdoMet_MTases"/>
    <property type="match status" value="1"/>
</dbReference>
<feature type="domain" description="Methyltransferase" evidence="3">
    <location>
        <begin position="45"/>
        <end position="134"/>
    </location>
</feature>
<evidence type="ECO:0000313" key="4">
    <source>
        <dbReference type="EMBL" id="MFC4824701.1"/>
    </source>
</evidence>
<dbReference type="RefSeq" id="WP_254269574.1">
    <property type="nucleotide sequence ID" value="NZ_CP100400.1"/>
</dbReference>
<evidence type="ECO:0000313" key="5">
    <source>
        <dbReference type="Proteomes" id="UP001595945"/>
    </source>
</evidence>
<dbReference type="GO" id="GO:0032259">
    <property type="term" value="P:methylation"/>
    <property type="evidence" value="ECO:0007669"/>
    <property type="project" value="UniProtKB-KW"/>
</dbReference>
<reference evidence="4 5" key="1">
    <citation type="journal article" date="2019" name="Int. J. Syst. Evol. Microbiol.">
        <title>The Global Catalogue of Microorganisms (GCM) 10K type strain sequencing project: providing services to taxonomists for standard genome sequencing and annotation.</title>
        <authorList>
            <consortium name="The Broad Institute Genomics Platform"/>
            <consortium name="The Broad Institute Genome Sequencing Center for Infectious Disease"/>
            <person name="Wu L."/>
            <person name="Ma J."/>
        </authorList>
    </citation>
    <scope>NUCLEOTIDE SEQUENCE [LARGE SCALE GENOMIC DNA]</scope>
    <source>
        <strain evidence="4 5">XZYJ18</strain>
    </source>
</reference>
<gene>
    <name evidence="4" type="ORF">ACFO9K_10545</name>
</gene>
<evidence type="ECO:0000256" key="1">
    <source>
        <dbReference type="ARBA" id="ARBA00022603"/>
    </source>
</evidence>
<comment type="caution">
    <text evidence="4">The sequence shown here is derived from an EMBL/GenBank/DDBJ whole genome shotgun (WGS) entry which is preliminary data.</text>
</comment>
<keyword evidence="1 4" id="KW-0489">Methyltransferase</keyword>
<protein>
    <submittedName>
        <fullName evidence="4">Class I SAM-dependent DNA methyltransferase</fullName>
    </submittedName>
</protein>
<keyword evidence="2" id="KW-0808">Transferase</keyword>
<organism evidence="4 5">
    <name type="scientific">Halorussus aquaticus</name>
    <dbReference type="NCBI Taxonomy" id="2953748"/>
    <lineage>
        <taxon>Archaea</taxon>
        <taxon>Methanobacteriati</taxon>
        <taxon>Methanobacteriota</taxon>
        <taxon>Stenosarchaea group</taxon>
        <taxon>Halobacteria</taxon>
        <taxon>Halobacteriales</taxon>
        <taxon>Haladaptataceae</taxon>
        <taxon>Halorussus</taxon>
    </lineage>
</organism>
<sequence length="202" mass="22353">MPVPPADLYDQYAADFDADTGLDALPETFRDLLDSFVDSLGGPTVLDAGCGPGRDVEYFLTRGLDPVGIDRARGMVEYARENRPGRYLQMDIRRLGFESDRFDGLWCPASLFFLPPEEMATALSEFARVLRPDGVARLGFKLGDGRVEVEKWDATTVEYHVSENEARGLLEAAGFRAESVSVDAVSPERTFANFRCREAGQS</sequence>
<name>A0ABD5Q2G0_9EURY</name>